<dbReference type="Pfam" id="PF18915">
    <property type="entry name" value="DUF5667"/>
    <property type="match status" value="1"/>
</dbReference>
<sequence>MKFKVQNSKFKIFVVVSLFTFYFLLFTFPYPAFAVDDIGQSKIYPTSPLYFLKSVKEILELKFAPTSEIKAIRYLEFSQRRIREVKSLVKARRFEMIASTLEHYLFNLQKVMGLMDFKDEAKIRQLSETVSIHVQVLDHLYSQIESQPGQRAVRTTMFKITELDNLSKNLSKSQGKICDFLIKEASSSALNEVEIVVLKERAMLCLQDLK</sequence>
<comment type="caution">
    <text evidence="2">The sequence shown here is derived from an EMBL/GenBank/DDBJ whole genome shotgun (WGS) entry which is preliminary data.</text>
</comment>
<evidence type="ECO:0000259" key="1">
    <source>
        <dbReference type="Pfam" id="PF18915"/>
    </source>
</evidence>
<dbReference type="EMBL" id="LBVC01000025">
    <property type="protein sequence ID" value="KKQ78313.1"/>
    <property type="molecule type" value="Genomic_DNA"/>
</dbReference>
<dbReference type="InterPro" id="IPR043725">
    <property type="entry name" value="DUF5667"/>
</dbReference>
<gene>
    <name evidence="2" type="ORF">US99_C0025G0002</name>
</gene>
<evidence type="ECO:0000313" key="3">
    <source>
        <dbReference type="Proteomes" id="UP000034324"/>
    </source>
</evidence>
<organism evidence="2 3">
    <name type="scientific">Candidatus Daviesbacteria bacterium GW2011_GWF2_38_6</name>
    <dbReference type="NCBI Taxonomy" id="1618432"/>
    <lineage>
        <taxon>Bacteria</taxon>
        <taxon>Candidatus Daviesiibacteriota</taxon>
    </lineage>
</organism>
<name>A0A0G0KFB0_9BACT</name>
<reference evidence="2 3" key="1">
    <citation type="journal article" date="2015" name="Nature">
        <title>rRNA introns, odd ribosomes, and small enigmatic genomes across a large radiation of phyla.</title>
        <authorList>
            <person name="Brown C.T."/>
            <person name="Hug L.A."/>
            <person name="Thomas B.C."/>
            <person name="Sharon I."/>
            <person name="Castelle C.J."/>
            <person name="Singh A."/>
            <person name="Wilkins M.J."/>
            <person name="Williams K.H."/>
            <person name="Banfield J.F."/>
        </authorList>
    </citation>
    <scope>NUCLEOTIDE SEQUENCE [LARGE SCALE GENOMIC DNA]</scope>
</reference>
<feature type="domain" description="DUF5667" evidence="1">
    <location>
        <begin position="43"/>
        <end position="145"/>
    </location>
</feature>
<dbReference type="AlphaFoldDB" id="A0A0G0KFB0"/>
<evidence type="ECO:0000313" key="2">
    <source>
        <dbReference type="EMBL" id="KKQ78313.1"/>
    </source>
</evidence>
<accession>A0A0G0KFB0</accession>
<proteinExistence type="predicted"/>
<dbReference type="Proteomes" id="UP000034324">
    <property type="component" value="Unassembled WGS sequence"/>
</dbReference>
<protein>
    <recommendedName>
        <fullName evidence="1">DUF5667 domain-containing protein</fullName>
    </recommendedName>
</protein>